<evidence type="ECO:0000313" key="3">
    <source>
        <dbReference type="Proteomes" id="UP000189229"/>
    </source>
</evidence>
<dbReference type="GO" id="GO:0016491">
    <property type="term" value="F:oxidoreductase activity"/>
    <property type="evidence" value="ECO:0007669"/>
    <property type="project" value="InterPro"/>
</dbReference>
<dbReference type="InterPro" id="IPR012951">
    <property type="entry name" value="BBE"/>
</dbReference>
<dbReference type="GO" id="GO:0050660">
    <property type="term" value="F:flavin adenine dinucleotide binding"/>
    <property type="evidence" value="ECO:0007669"/>
    <property type="project" value="InterPro"/>
</dbReference>
<dbReference type="EMBL" id="MVBM01000005">
    <property type="protein sequence ID" value="OOK72366.1"/>
    <property type="molecule type" value="Genomic_DNA"/>
</dbReference>
<comment type="caution">
    <text evidence="2">The sequence shown here is derived from an EMBL/GenBank/DDBJ whole genome shotgun (WGS) entry which is preliminary data.</text>
</comment>
<organism evidence="2 3">
    <name type="scientific">Mycobacterium kansasii</name>
    <dbReference type="NCBI Taxonomy" id="1768"/>
    <lineage>
        <taxon>Bacteria</taxon>
        <taxon>Bacillati</taxon>
        <taxon>Actinomycetota</taxon>
        <taxon>Actinomycetes</taxon>
        <taxon>Mycobacteriales</taxon>
        <taxon>Mycobacteriaceae</taxon>
        <taxon>Mycobacterium</taxon>
    </lineage>
</organism>
<dbReference type="Pfam" id="PF08031">
    <property type="entry name" value="BBE"/>
    <property type="match status" value="1"/>
</dbReference>
<accession>A0A1V3X0L8</accession>
<evidence type="ECO:0000259" key="1">
    <source>
        <dbReference type="Pfam" id="PF08031"/>
    </source>
</evidence>
<dbReference type="Proteomes" id="UP000189229">
    <property type="component" value="Unassembled WGS sequence"/>
</dbReference>
<proteinExistence type="predicted"/>
<sequence>MNYLEASQPPSRYFGPNLARLSAIRQKYDPGRVMFSGMNL</sequence>
<dbReference type="AlphaFoldDB" id="A0A1V3X0L8"/>
<reference evidence="2 3" key="1">
    <citation type="submission" date="2017-02" db="EMBL/GenBank/DDBJ databases">
        <title>Complete genome sequences of Mycobacterium kansasii strains isolated from rhesus macaques.</title>
        <authorList>
            <person name="Panda A."/>
            <person name="Nagaraj S."/>
            <person name="Zhao X."/>
            <person name="Tettelin H."/>
            <person name="Detolla L.J."/>
        </authorList>
    </citation>
    <scope>NUCLEOTIDE SEQUENCE [LARGE SCALE GENOMIC DNA]</scope>
    <source>
        <strain evidence="2 3">11-3813</strain>
    </source>
</reference>
<evidence type="ECO:0000313" key="2">
    <source>
        <dbReference type="EMBL" id="OOK72366.1"/>
    </source>
</evidence>
<feature type="domain" description="Berberine/berberine-like" evidence="1">
    <location>
        <begin position="1"/>
        <end position="33"/>
    </location>
</feature>
<protein>
    <submittedName>
        <fullName evidence="2">Berberine and berberine like family protein</fullName>
    </submittedName>
</protein>
<gene>
    <name evidence="2" type="ORF">BZL30_5729</name>
</gene>
<name>A0A1V3X0L8_MYCKA</name>